<dbReference type="InterPro" id="IPR017871">
    <property type="entry name" value="ABC_transporter-like_CS"/>
</dbReference>
<dbReference type="Proteomes" id="UP000185678">
    <property type="component" value="Unassembled WGS sequence"/>
</dbReference>
<dbReference type="PROSITE" id="PS50893">
    <property type="entry name" value="ABC_TRANSPORTER_2"/>
    <property type="match status" value="1"/>
</dbReference>
<name>A0A1N7PAW9_9PROT</name>
<dbReference type="EMBL" id="FTOA01000006">
    <property type="protein sequence ID" value="SIT07656.1"/>
    <property type="molecule type" value="Genomic_DNA"/>
</dbReference>
<dbReference type="GO" id="GO:0005524">
    <property type="term" value="F:ATP binding"/>
    <property type="evidence" value="ECO:0007669"/>
    <property type="project" value="UniProtKB-KW"/>
</dbReference>
<proteinExistence type="inferred from homology"/>
<evidence type="ECO:0000256" key="2">
    <source>
        <dbReference type="ARBA" id="ARBA00022448"/>
    </source>
</evidence>
<keyword evidence="2" id="KW-0813">Transport</keyword>
<accession>A0A1N7PAW9</accession>
<dbReference type="InterPro" id="IPR003439">
    <property type="entry name" value="ABC_transporter-like_ATP-bd"/>
</dbReference>
<dbReference type="STRING" id="80876.SAMN05421779_106191"/>
<sequence length="255" mass="27466">MLDLDAVSYAIDGKTVLHPLSLSLGRGEVVGLIGHNGSGKSTLMKLVARHLSPSQGMVRLAGRDVSRWSAQDFAREVAYMPQHLAPAGGMTVEELVRLGRYPWHGALGRFSASDQQHVDAALDVTGVRAMAGRLVDSLSGGERQRVWLALLLAQKSGLLLLDEPIAALDIAHQIATLELVRSVSRSLGLGVLIILHDLNLAVRYCDRLVVLKNGQLQADETARQVLHSGILQQVYGVPMHIVPHPATDQPCLLVG</sequence>
<dbReference type="Gene3D" id="3.40.50.300">
    <property type="entry name" value="P-loop containing nucleotide triphosphate hydrolases"/>
    <property type="match status" value="1"/>
</dbReference>
<comment type="similarity">
    <text evidence="1">Belongs to the ABC transporter superfamily.</text>
</comment>
<evidence type="ECO:0000313" key="7">
    <source>
        <dbReference type="Proteomes" id="UP000185678"/>
    </source>
</evidence>
<reference evidence="6 7" key="1">
    <citation type="submission" date="2017-01" db="EMBL/GenBank/DDBJ databases">
        <authorList>
            <person name="Mah S.A."/>
            <person name="Swanson W.J."/>
            <person name="Moy G.W."/>
            <person name="Vacquier V.D."/>
        </authorList>
    </citation>
    <scope>NUCLEOTIDE SEQUENCE [LARGE SCALE GENOMIC DNA]</scope>
    <source>
        <strain evidence="6 7">DSM 11589</strain>
    </source>
</reference>
<dbReference type="PANTHER" id="PTHR42794:SF2">
    <property type="entry name" value="ABC TRANSPORTER ATP-BINDING PROTEIN"/>
    <property type="match status" value="1"/>
</dbReference>
<dbReference type="InterPro" id="IPR027417">
    <property type="entry name" value="P-loop_NTPase"/>
</dbReference>
<dbReference type="PANTHER" id="PTHR42794">
    <property type="entry name" value="HEMIN IMPORT ATP-BINDING PROTEIN HMUV"/>
    <property type="match status" value="1"/>
</dbReference>
<dbReference type="GO" id="GO:0016887">
    <property type="term" value="F:ATP hydrolysis activity"/>
    <property type="evidence" value="ECO:0007669"/>
    <property type="project" value="InterPro"/>
</dbReference>
<protein>
    <submittedName>
        <fullName evidence="6">Iron complex transport system ATP-binding protein</fullName>
    </submittedName>
</protein>
<dbReference type="SUPFAM" id="SSF52540">
    <property type="entry name" value="P-loop containing nucleoside triphosphate hydrolases"/>
    <property type="match status" value="1"/>
</dbReference>
<dbReference type="SMART" id="SM00382">
    <property type="entry name" value="AAA"/>
    <property type="match status" value="1"/>
</dbReference>
<keyword evidence="4 6" id="KW-0067">ATP-binding</keyword>
<evidence type="ECO:0000256" key="4">
    <source>
        <dbReference type="ARBA" id="ARBA00022840"/>
    </source>
</evidence>
<gene>
    <name evidence="6" type="ORF">SAMN05421779_106191</name>
</gene>
<dbReference type="AlphaFoldDB" id="A0A1N7PAW9"/>
<dbReference type="OrthoDB" id="9810077at2"/>
<evidence type="ECO:0000259" key="5">
    <source>
        <dbReference type="PROSITE" id="PS50893"/>
    </source>
</evidence>
<dbReference type="PROSITE" id="PS00211">
    <property type="entry name" value="ABC_TRANSPORTER_1"/>
    <property type="match status" value="1"/>
</dbReference>
<dbReference type="Pfam" id="PF00005">
    <property type="entry name" value="ABC_tran"/>
    <property type="match status" value="1"/>
</dbReference>
<evidence type="ECO:0000256" key="3">
    <source>
        <dbReference type="ARBA" id="ARBA00022741"/>
    </source>
</evidence>
<evidence type="ECO:0000256" key="1">
    <source>
        <dbReference type="ARBA" id="ARBA00005417"/>
    </source>
</evidence>
<keyword evidence="7" id="KW-1185">Reference proteome</keyword>
<evidence type="ECO:0000313" key="6">
    <source>
        <dbReference type="EMBL" id="SIT07656.1"/>
    </source>
</evidence>
<dbReference type="CDD" id="cd03214">
    <property type="entry name" value="ABC_Iron-Siderophores_B12_Hemin"/>
    <property type="match status" value="1"/>
</dbReference>
<dbReference type="RefSeq" id="WP_076401499.1">
    <property type="nucleotide sequence ID" value="NZ_FTOA01000006.1"/>
</dbReference>
<dbReference type="FunFam" id="3.40.50.300:FF:000134">
    <property type="entry name" value="Iron-enterobactin ABC transporter ATP-binding protein"/>
    <property type="match status" value="1"/>
</dbReference>
<dbReference type="InterPro" id="IPR003593">
    <property type="entry name" value="AAA+_ATPase"/>
</dbReference>
<organism evidence="6 7">
    <name type="scientific">Insolitispirillum peregrinum</name>
    <dbReference type="NCBI Taxonomy" id="80876"/>
    <lineage>
        <taxon>Bacteria</taxon>
        <taxon>Pseudomonadati</taxon>
        <taxon>Pseudomonadota</taxon>
        <taxon>Alphaproteobacteria</taxon>
        <taxon>Rhodospirillales</taxon>
        <taxon>Novispirillaceae</taxon>
        <taxon>Insolitispirillum</taxon>
    </lineage>
</organism>
<feature type="domain" description="ABC transporter" evidence="5">
    <location>
        <begin position="2"/>
        <end position="238"/>
    </location>
</feature>
<keyword evidence="3" id="KW-0547">Nucleotide-binding</keyword>